<dbReference type="InterPro" id="IPR009081">
    <property type="entry name" value="PP-bd_ACP"/>
</dbReference>
<dbReference type="PROSITE" id="PS50075">
    <property type="entry name" value="CARRIER"/>
    <property type="match status" value="1"/>
</dbReference>
<dbReference type="Proteomes" id="UP000642829">
    <property type="component" value="Unassembled WGS sequence"/>
</dbReference>
<name>A0A8J3DCB5_9BACT</name>
<reference evidence="2" key="2">
    <citation type="submission" date="2020-09" db="EMBL/GenBank/DDBJ databases">
        <authorList>
            <person name="Sun Q."/>
            <person name="Kim S."/>
        </authorList>
    </citation>
    <scope>NUCLEOTIDE SEQUENCE</scope>
    <source>
        <strain evidence="2">KCTC 12870</strain>
    </source>
</reference>
<gene>
    <name evidence="2" type="ORF">GCM10007047_21900</name>
</gene>
<dbReference type="EMBL" id="BMXG01000013">
    <property type="protein sequence ID" value="GHC04730.1"/>
    <property type="molecule type" value="Genomic_DNA"/>
</dbReference>
<comment type="caution">
    <text evidence="2">The sequence shown here is derived from an EMBL/GenBank/DDBJ whole genome shotgun (WGS) entry which is preliminary data.</text>
</comment>
<evidence type="ECO:0000259" key="1">
    <source>
        <dbReference type="PROSITE" id="PS50075"/>
    </source>
</evidence>
<reference evidence="2" key="1">
    <citation type="journal article" date="2014" name="Int. J. Syst. Evol. Microbiol.">
        <title>Complete genome sequence of Corynebacterium casei LMG S-19264T (=DSM 44701T), isolated from a smear-ripened cheese.</title>
        <authorList>
            <consortium name="US DOE Joint Genome Institute (JGI-PGF)"/>
            <person name="Walter F."/>
            <person name="Albersmeier A."/>
            <person name="Kalinowski J."/>
            <person name="Ruckert C."/>
        </authorList>
    </citation>
    <scope>NUCLEOTIDE SEQUENCE</scope>
    <source>
        <strain evidence="2">KCTC 12870</strain>
    </source>
</reference>
<organism evidence="2 3">
    <name type="scientific">Cerasicoccus arenae</name>
    <dbReference type="NCBI Taxonomy" id="424488"/>
    <lineage>
        <taxon>Bacteria</taxon>
        <taxon>Pseudomonadati</taxon>
        <taxon>Verrucomicrobiota</taxon>
        <taxon>Opitutia</taxon>
        <taxon>Puniceicoccales</taxon>
        <taxon>Cerasicoccaceae</taxon>
        <taxon>Cerasicoccus</taxon>
    </lineage>
</organism>
<evidence type="ECO:0000313" key="2">
    <source>
        <dbReference type="EMBL" id="GHC04730.1"/>
    </source>
</evidence>
<dbReference type="Pfam" id="PF00550">
    <property type="entry name" value="PP-binding"/>
    <property type="match status" value="1"/>
</dbReference>
<sequence>MQDKLRDLVIAQLKIDPSQYSDDLGAGDIPEWDSLAHMNLIMTIEREFRITFDVADAVDLETVGDFQDALKRYSAR</sequence>
<feature type="domain" description="Carrier" evidence="1">
    <location>
        <begin position="1"/>
        <end position="74"/>
    </location>
</feature>
<evidence type="ECO:0000313" key="3">
    <source>
        <dbReference type="Proteomes" id="UP000642829"/>
    </source>
</evidence>
<dbReference type="InterPro" id="IPR036736">
    <property type="entry name" value="ACP-like_sf"/>
</dbReference>
<protein>
    <submittedName>
        <fullName evidence="2">Acyl carrier protein</fullName>
    </submittedName>
</protein>
<keyword evidence="3" id="KW-1185">Reference proteome</keyword>
<accession>A0A8J3DCB5</accession>
<dbReference type="RefSeq" id="WP_189515044.1">
    <property type="nucleotide sequence ID" value="NZ_BMXG01000013.1"/>
</dbReference>
<dbReference type="SUPFAM" id="SSF47336">
    <property type="entry name" value="ACP-like"/>
    <property type="match status" value="1"/>
</dbReference>
<proteinExistence type="predicted"/>
<dbReference type="Gene3D" id="1.10.1200.10">
    <property type="entry name" value="ACP-like"/>
    <property type="match status" value="1"/>
</dbReference>
<dbReference type="AlphaFoldDB" id="A0A8J3DCB5"/>